<reference evidence="2" key="1">
    <citation type="journal article" date="2019" name="Int. J. Syst. Evol. Microbiol.">
        <title>The Global Catalogue of Microorganisms (GCM) 10K type strain sequencing project: providing services to taxonomists for standard genome sequencing and annotation.</title>
        <authorList>
            <consortium name="The Broad Institute Genomics Platform"/>
            <consortium name="The Broad Institute Genome Sequencing Center for Infectious Disease"/>
            <person name="Wu L."/>
            <person name="Ma J."/>
        </authorList>
    </citation>
    <scope>NUCLEOTIDE SEQUENCE [LARGE SCALE GENOMIC DNA]</scope>
    <source>
        <strain evidence="2">NBRC 108894</strain>
    </source>
</reference>
<evidence type="ECO:0000313" key="2">
    <source>
        <dbReference type="Proteomes" id="UP001157034"/>
    </source>
</evidence>
<protein>
    <recommendedName>
        <fullName evidence="3">MmcQ/YjbR family DNA-binding protein</fullName>
    </recommendedName>
</protein>
<dbReference type="EMBL" id="BSVB01000001">
    <property type="protein sequence ID" value="GMA96573.1"/>
    <property type="molecule type" value="Genomic_DNA"/>
</dbReference>
<comment type="caution">
    <text evidence="1">The sequence shown here is derived from an EMBL/GenBank/DDBJ whole genome shotgun (WGS) entry which is preliminary data.</text>
</comment>
<keyword evidence="2" id="KW-1185">Reference proteome</keyword>
<evidence type="ECO:0000313" key="1">
    <source>
        <dbReference type="EMBL" id="GMA96573.1"/>
    </source>
</evidence>
<name>A0ABQ6KAV1_9MICO</name>
<accession>A0ABQ6KAV1</accession>
<proteinExistence type="predicted"/>
<sequence length="130" mass="14927">MATWDDVRELAMALPDVEETTKWGNRTWAVKRGFVWERPLRAKEIEEVGEQEGPILGARVAHEHEKQALLAEDVGVFFTISHFDGYPAVLVRLNRITRRRLGELVVSAWCEVAPHTIVAQYLREHPLTLE</sequence>
<organism evidence="1 2">
    <name type="scientific">Pseudolysinimonas kribbensis</name>
    <dbReference type="NCBI Taxonomy" id="433641"/>
    <lineage>
        <taxon>Bacteria</taxon>
        <taxon>Bacillati</taxon>
        <taxon>Actinomycetota</taxon>
        <taxon>Actinomycetes</taxon>
        <taxon>Micrococcales</taxon>
        <taxon>Microbacteriaceae</taxon>
        <taxon>Pseudolysinimonas</taxon>
    </lineage>
</organism>
<gene>
    <name evidence="1" type="ORF">GCM10025881_33970</name>
</gene>
<evidence type="ECO:0008006" key="3">
    <source>
        <dbReference type="Google" id="ProtNLM"/>
    </source>
</evidence>
<dbReference type="RefSeq" id="WP_284255113.1">
    <property type="nucleotide sequence ID" value="NZ_BAAAQO010000004.1"/>
</dbReference>
<dbReference type="Proteomes" id="UP001157034">
    <property type="component" value="Unassembled WGS sequence"/>
</dbReference>